<evidence type="ECO:0000256" key="3">
    <source>
        <dbReference type="ARBA" id="ARBA00022840"/>
    </source>
</evidence>
<keyword evidence="1" id="KW-0547">Nucleotide-binding</keyword>
<feature type="compositionally biased region" description="Low complexity" evidence="4">
    <location>
        <begin position="75"/>
        <end position="86"/>
    </location>
</feature>
<dbReference type="SUPFAM" id="SSF52540">
    <property type="entry name" value="P-loop containing nucleoside triphosphate hydrolases"/>
    <property type="match status" value="2"/>
</dbReference>
<dbReference type="GO" id="GO:0005634">
    <property type="term" value="C:nucleus"/>
    <property type="evidence" value="ECO:0007669"/>
    <property type="project" value="TreeGrafter"/>
</dbReference>
<evidence type="ECO:0000313" key="8">
    <source>
        <dbReference type="Proteomes" id="UP001295423"/>
    </source>
</evidence>
<dbReference type="GO" id="GO:0008094">
    <property type="term" value="F:ATP-dependent activity, acting on DNA"/>
    <property type="evidence" value="ECO:0007669"/>
    <property type="project" value="TreeGrafter"/>
</dbReference>
<feature type="compositionally biased region" description="Basic and acidic residues" evidence="4">
    <location>
        <begin position="63"/>
        <end position="73"/>
    </location>
</feature>
<dbReference type="Gene3D" id="3.40.50.300">
    <property type="entry name" value="P-loop containing nucleotide triphosphate hydrolases"/>
    <property type="match status" value="1"/>
</dbReference>
<dbReference type="InterPro" id="IPR038718">
    <property type="entry name" value="SNF2-like_sf"/>
</dbReference>
<feature type="domain" description="Helicase C-terminal" evidence="6">
    <location>
        <begin position="1086"/>
        <end position="1244"/>
    </location>
</feature>
<dbReference type="PANTHER" id="PTHR45626:SF38">
    <property type="entry name" value="DEAD-BOX PROTEIN"/>
    <property type="match status" value="1"/>
</dbReference>
<dbReference type="Pfam" id="PF00271">
    <property type="entry name" value="Helicase_C"/>
    <property type="match status" value="1"/>
</dbReference>
<dbReference type="SMART" id="SM00490">
    <property type="entry name" value="HELICc"/>
    <property type="match status" value="1"/>
</dbReference>
<dbReference type="InterPro" id="IPR000330">
    <property type="entry name" value="SNF2_N"/>
</dbReference>
<evidence type="ECO:0000313" key="7">
    <source>
        <dbReference type="EMBL" id="CAJ1949444.1"/>
    </source>
</evidence>
<accession>A0AAD2FQB6</accession>
<dbReference type="Gene3D" id="3.40.50.10810">
    <property type="entry name" value="Tandem AAA-ATPase domain"/>
    <property type="match status" value="1"/>
</dbReference>
<proteinExistence type="predicted"/>
<dbReference type="GO" id="GO:0005524">
    <property type="term" value="F:ATP binding"/>
    <property type="evidence" value="ECO:0007669"/>
    <property type="project" value="UniProtKB-KW"/>
</dbReference>
<protein>
    <submittedName>
        <fullName evidence="7">Uncharacterized protein</fullName>
    </submittedName>
</protein>
<gene>
    <name evidence="7" type="ORF">CYCCA115_LOCUS12097</name>
</gene>
<sequence>MSSKRASDDAVIDLTLDSEDEQDMGSTRNPSNKSTPSSKRARTDDVTSASNGFEEDDDDEILVIDKDEFEKKPAAKPSLKSPPKSSENGVELVDSTVACPTAEAAPSNNDDGDAELAIVGTRNEYKLPHSRHDCTTCKFTPNPSNRNDLRAQNDNHCDLCYCYVCDAPVKDCKSWTNTDRAWQKSHCNATNEHDCWKRMRQQVKGGNSSGTTASATAQQRTPPAGGNRDTYLALLRALGPGMGAYRSTFMSDDEDDYERDDYDLDDEADEYYGNFRSIPKNKTYAPGKLPSNLRADEHPACPHCKWHNNSGCMQTNNSQRCFKCGRLAVERRRPEQYTHKYSYKKAHHKLGVRELPFRIVAQDVRQDYKYRISWQEAKKDDPNWKYDEAAMKKSVFDYKIGKRPFLRTVLGMVSEWDEKTARQKNEDSIVMDPNDIALIRAVSQFQISPSRFAYETNDYVGDVTAVWDARSSTGTIKIRLDYVSGKSEYNQMVLGCWSKVFPLKVSHISGTLKAAEPPASRWSLASSTPDDIESLFAKHNDEADKIRSSLALTSSTGNPDVGGFTDADFSFRGMLEKYNRETFIDQHIGRSLDWDKISDHKNGSDPRDLTFVLSYRDRAFAESYLIRSARMTHQNDRSTESVLLNLENLGHTPELTCEGLAVEMLEFQKQSLKWAMERETTPGGIQSYFWAKVPIEGSTLYFNPILQSISSIKPREVRGGIIAEEMGLGKTIISLALILKHPAPELPASGSNVSCLANIPAILGSNTPNWNKGLNDQTSTDNPLRGSILSRGTLVICPVSLVGQWIEEAKSKLSDPGLLYPYHGGNRIRDAGILAKNAIVVTTYQVLASDDTYHRKKSSDPDKFCPPLEQVRWWRVICDEGHQLRQANTNRNRSISGIVADHKWIVTGTPVSTSMFDLINQLKLLGIESVDEMIRNCCDKPSSRNTNQYIRRPGKLLFLLRNVMIRHTQKQCYRGTNTTLMSLPPKKELSIEVSLSKAERKEYDALDKAAKDFYVRFKASHAHELSKHYLLLSQKLTPQRVACSGGNPPLNPEDGGSKNDDYDDEEDVKVQRKSEIKYSAFCFTAKMKVLIAELKKARENDPTSKSLVFSHFNLTLKLLKEELPKHGFEFRTLSGSMSMKQRTKSLHDFQADPPTTIFLLSMRAGNCGINLTQANRVFLMEPGFNPALEKQAIGRVHRLGQKRNVEIIRLFVKDSIETRIRKFLETKYGAASDADSKKEAKNSGNGVTGEIEAEVIAAPVGNLATERPKNKIVTSEFDMLFGVESDNGAIDAAMPDAAMSSGFL</sequence>
<dbReference type="InterPro" id="IPR014001">
    <property type="entry name" value="Helicase_ATP-bd"/>
</dbReference>
<evidence type="ECO:0000256" key="2">
    <source>
        <dbReference type="ARBA" id="ARBA00022801"/>
    </source>
</evidence>
<dbReference type="PROSITE" id="PS51194">
    <property type="entry name" value="HELICASE_CTER"/>
    <property type="match status" value="1"/>
</dbReference>
<feature type="compositionally biased region" description="Polar residues" evidence="4">
    <location>
        <begin position="24"/>
        <end position="38"/>
    </location>
</feature>
<feature type="domain" description="Helicase ATP-binding" evidence="5">
    <location>
        <begin position="711"/>
        <end position="928"/>
    </location>
</feature>
<dbReference type="Pfam" id="PF00176">
    <property type="entry name" value="SNF2-rel_dom"/>
    <property type="match status" value="1"/>
</dbReference>
<evidence type="ECO:0000259" key="6">
    <source>
        <dbReference type="PROSITE" id="PS51194"/>
    </source>
</evidence>
<dbReference type="PROSITE" id="PS51192">
    <property type="entry name" value="HELICASE_ATP_BIND_1"/>
    <property type="match status" value="1"/>
</dbReference>
<reference evidence="7" key="1">
    <citation type="submission" date="2023-08" db="EMBL/GenBank/DDBJ databases">
        <authorList>
            <person name="Audoor S."/>
            <person name="Bilcke G."/>
        </authorList>
    </citation>
    <scope>NUCLEOTIDE SEQUENCE</scope>
</reference>
<dbReference type="SMART" id="SM00487">
    <property type="entry name" value="DEXDc"/>
    <property type="match status" value="1"/>
</dbReference>
<keyword evidence="2" id="KW-0378">Hydrolase</keyword>
<dbReference type="PANTHER" id="PTHR45626">
    <property type="entry name" value="TRANSCRIPTION TERMINATION FACTOR 2-RELATED"/>
    <property type="match status" value="1"/>
</dbReference>
<keyword evidence="3" id="KW-0067">ATP-binding</keyword>
<dbReference type="CDD" id="cd18008">
    <property type="entry name" value="DEXDc_SHPRH-like"/>
    <property type="match status" value="1"/>
</dbReference>
<evidence type="ECO:0000256" key="4">
    <source>
        <dbReference type="SAM" id="MobiDB-lite"/>
    </source>
</evidence>
<dbReference type="InterPro" id="IPR001650">
    <property type="entry name" value="Helicase_C-like"/>
</dbReference>
<comment type="caution">
    <text evidence="7">The sequence shown here is derived from an EMBL/GenBank/DDBJ whole genome shotgun (WGS) entry which is preliminary data.</text>
</comment>
<dbReference type="EMBL" id="CAKOGP040001758">
    <property type="protein sequence ID" value="CAJ1949444.1"/>
    <property type="molecule type" value="Genomic_DNA"/>
</dbReference>
<organism evidence="7 8">
    <name type="scientific">Cylindrotheca closterium</name>
    <dbReference type="NCBI Taxonomy" id="2856"/>
    <lineage>
        <taxon>Eukaryota</taxon>
        <taxon>Sar</taxon>
        <taxon>Stramenopiles</taxon>
        <taxon>Ochrophyta</taxon>
        <taxon>Bacillariophyta</taxon>
        <taxon>Bacillariophyceae</taxon>
        <taxon>Bacillariophycidae</taxon>
        <taxon>Bacillariales</taxon>
        <taxon>Bacillariaceae</taxon>
        <taxon>Cylindrotheca</taxon>
    </lineage>
</organism>
<dbReference type="Proteomes" id="UP001295423">
    <property type="component" value="Unassembled WGS sequence"/>
</dbReference>
<dbReference type="GO" id="GO:0016787">
    <property type="term" value="F:hydrolase activity"/>
    <property type="evidence" value="ECO:0007669"/>
    <property type="project" value="UniProtKB-KW"/>
</dbReference>
<evidence type="ECO:0000256" key="1">
    <source>
        <dbReference type="ARBA" id="ARBA00022741"/>
    </source>
</evidence>
<dbReference type="InterPro" id="IPR050628">
    <property type="entry name" value="SNF2_RAD54_helicase_TF"/>
</dbReference>
<dbReference type="CDD" id="cd18793">
    <property type="entry name" value="SF2_C_SNF"/>
    <property type="match status" value="1"/>
</dbReference>
<dbReference type="GO" id="GO:0006281">
    <property type="term" value="P:DNA repair"/>
    <property type="evidence" value="ECO:0007669"/>
    <property type="project" value="TreeGrafter"/>
</dbReference>
<name>A0AAD2FQB6_9STRA</name>
<feature type="compositionally biased region" description="Polar residues" evidence="4">
    <location>
        <begin position="204"/>
        <end position="221"/>
    </location>
</feature>
<feature type="region of interest" description="Disordered" evidence="4">
    <location>
        <begin position="1"/>
        <end position="90"/>
    </location>
</feature>
<dbReference type="InterPro" id="IPR027417">
    <property type="entry name" value="P-loop_NTPase"/>
</dbReference>
<feature type="region of interest" description="Disordered" evidence="4">
    <location>
        <begin position="1041"/>
        <end position="1066"/>
    </location>
</feature>
<dbReference type="InterPro" id="IPR049730">
    <property type="entry name" value="SNF2/RAD54-like_C"/>
</dbReference>
<keyword evidence="8" id="KW-1185">Reference proteome</keyword>
<feature type="compositionally biased region" description="Acidic residues" evidence="4">
    <location>
        <begin position="53"/>
        <end position="62"/>
    </location>
</feature>
<evidence type="ECO:0000259" key="5">
    <source>
        <dbReference type="PROSITE" id="PS51192"/>
    </source>
</evidence>
<feature type="region of interest" description="Disordered" evidence="4">
    <location>
        <begin position="202"/>
        <end position="227"/>
    </location>
</feature>